<dbReference type="AlphaFoldDB" id="A0A834FVT7"/>
<keyword evidence="1" id="KW-1133">Transmembrane helix</keyword>
<evidence type="ECO:0008006" key="4">
    <source>
        <dbReference type="Google" id="ProtNLM"/>
    </source>
</evidence>
<accession>A0A834FVT7</accession>
<dbReference type="EMBL" id="WJXA01000474">
    <property type="protein sequence ID" value="KAF7112544.1"/>
    <property type="molecule type" value="Genomic_DNA"/>
</dbReference>
<dbReference type="PANTHER" id="PTHR33287:SF2">
    <property type="entry name" value="TRANSMEMBRANE PROTEIN"/>
    <property type="match status" value="1"/>
</dbReference>
<organism evidence="2 3">
    <name type="scientific">Rhododendron simsii</name>
    <name type="common">Sims's rhododendron</name>
    <dbReference type="NCBI Taxonomy" id="118357"/>
    <lineage>
        <taxon>Eukaryota</taxon>
        <taxon>Viridiplantae</taxon>
        <taxon>Streptophyta</taxon>
        <taxon>Embryophyta</taxon>
        <taxon>Tracheophyta</taxon>
        <taxon>Spermatophyta</taxon>
        <taxon>Magnoliopsida</taxon>
        <taxon>eudicotyledons</taxon>
        <taxon>Gunneridae</taxon>
        <taxon>Pentapetalae</taxon>
        <taxon>asterids</taxon>
        <taxon>Ericales</taxon>
        <taxon>Ericaceae</taxon>
        <taxon>Ericoideae</taxon>
        <taxon>Rhodoreae</taxon>
        <taxon>Rhododendron</taxon>
    </lineage>
</organism>
<feature type="transmembrane region" description="Helical" evidence="1">
    <location>
        <begin position="148"/>
        <end position="170"/>
    </location>
</feature>
<reference evidence="2" key="1">
    <citation type="submission" date="2019-11" db="EMBL/GenBank/DDBJ databases">
        <authorList>
            <person name="Liu Y."/>
            <person name="Hou J."/>
            <person name="Li T.-Q."/>
            <person name="Guan C.-H."/>
            <person name="Wu X."/>
            <person name="Wu H.-Z."/>
            <person name="Ling F."/>
            <person name="Zhang R."/>
            <person name="Shi X.-G."/>
            <person name="Ren J.-P."/>
            <person name="Chen E.-F."/>
            <person name="Sun J.-M."/>
        </authorList>
    </citation>
    <scope>NUCLEOTIDE SEQUENCE</scope>
    <source>
        <strain evidence="2">Adult_tree_wgs_1</strain>
        <tissue evidence="2">Leaves</tissue>
    </source>
</reference>
<proteinExistence type="predicted"/>
<dbReference type="OrthoDB" id="1679871at2759"/>
<evidence type="ECO:0000313" key="2">
    <source>
        <dbReference type="EMBL" id="KAF7112544.1"/>
    </source>
</evidence>
<dbReference type="PANTHER" id="PTHR33287">
    <property type="entry name" value="OS03G0453550 PROTEIN"/>
    <property type="match status" value="1"/>
</dbReference>
<protein>
    <recommendedName>
        <fullName evidence="4">Transmembrane protein</fullName>
    </recommendedName>
</protein>
<feature type="transmembrane region" description="Helical" evidence="1">
    <location>
        <begin position="74"/>
        <end position="94"/>
    </location>
</feature>
<dbReference type="Proteomes" id="UP000626092">
    <property type="component" value="Unassembled WGS sequence"/>
</dbReference>
<keyword evidence="3" id="KW-1185">Reference proteome</keyword>
<name>A0A834FVT7_RHOSS</name>
<feature type="transmembrane region" description="Helical" evidence="1">
    <location>
        <begin position="44"/>
        <end position="62"/>
    </location>
</feature>
<keyword evidence="1" id="KW-0472">Membrane</keyword>
<evidence type="ECO:0000256" key="1">
    <source>
        <dbReference type="SAM" id="Phobius"/>
    </source>
</evidence>
<keyword evidence="1" id="KW-0812">Transmembrane</keyword>
<sequence length="184" mass="21069">MATPTEHHEIEPAAGDELSPTKLLECETMVQNLSGRISSLQKSAFTIANYYFVSQAVVFTALSTNTSLVCHNCWFPLFLSLLPGGFNLFAFFMIGQEYIETKILQKKWKELQRNGDVHRMRKILIRVFDDDNKKNVEKNDRKRLTRNFCCCMWTVGLLAAVVAVGSVWMLCEKSIIFKLKHNAK</sequence>
<evidence type="ECO:0000313" key="3">
    <source>
        <dbReference type="Proteomes" id="UP000626092"/>
    </source>
</evidence>
<comment type="caution">
    <text evidence="2">The sequence shown here is derived from an EMBL/GenBank/DDBJ whole genome shotgun (WGS) entry which is preliminary data.</text>
</comment>
<gene>
    <name evidence="2" type="ORF">RHSIM_RhsimUnG0218700</name>
</gene>